<accession>A0A1I8APS4</accession>
<proteinExistence type="predicted"/>
<protein>
    <submittedName>
        <fullName evidence="2">ABC transporter domain-containing protein</fullName>
    </submittedName>
</protein>
<evidence type="ECO:0000313" key="1">
    <source>
        <dbReference type="Proteomes" id="UP000095287"/>
    </source>
</evidence>
<evidence type="ECO:0000313" key="2">
    <source>
        <dbReference type="WBParaSite" id="L893_g7621.t1"/>
    </source>
</evidence>
<name>A0A1I8APS4_9BILA</name>
<dbReference type="Proteomes" id="UP000095287">
    <property type="component" value="Unplaced"/>
</dbReference>
<keyword evidence="1" id="KW-1185">Reference proteome</keyword>
<dbReference type="WBParaSite" id="L893_g7621.t1">
    <property type="protein sequence ID" value="L893_g7621.t1"/>
    <property type="gene ID" value="L893_g7621"/>
</dbReference>
<sequence length="281" mass="31965">SITTMEEVFLKVGDIANERLKAFKDEDLPESTEHIADDDTYLRQLRVERRLTGMAYYRQHANAMFRKRAIYFYRRWTQFIPQLFIPIAYMALLVWASTLAPTAVEQDPLTISMATYGDSKNPAHVYVQEDSSVWYGDQSLGDYMKTIIMDQAPKENLEIDLTSNLTTTVLKETNKQGSRKFGIYNPVGFANLKIFGIPCMNAFFENFGIHTPPLAVNLGDMALMRNALNRSINLKNFGIHTPPLALNLGDMALMRNALNRSINLKVSFLKVFSSKFLTSPL</sequence>
<organism evidence="1 2">
    <name type="scientific">Steinernema glaseri</name>
    <dbReference type="NCBI Taxonomy" id="37863"/>
    <lineage>
        <taxon>Eukaryota</taxon>
        <taxon>Metazoa</taxon>
        <taxon>Ecdysozoa</taxon>
        <taxon>Nematoda</taxon>
        <taxon>Chromadorea</taxon>
        <taxon>Rhabditida</taxon>
        <taxon>Tylenchina</taxon>
        <taxon>Panagrolaimomorpha</taxon>
        <taxon>Strongyloidoidea</taxon>
        <taxon>Steinernematidae</taxon>
        <taxon>Steinernema</taxon>
    </lineage>
</organism>
<dbReference type="AlphaFoldDB" id="A0A1I8APS4"/>
<reference evidence="2" key="1">
    <citation type="submission" date="2016-11" db="UniProtKB">
        <authorList>
            <consortium name="WormBaseParasite"/>
        </authorList>
    </citation>
    <scope>IDENTIFICATION</scope>
</reference>